<keyword evidence="1" id="KW-0812">Transmembrane</keyword>
<name>A0A6L3ZEP9_9FLAO</name>
<dbReference type="AlphaFoldDB" id="A0A6L3ZEP9"/>
<reference evidence="2 3" key="1">
    <citation type="submission" date="2019-10" db="EMBL/GenBank/DDBJ databases">
        <title>Genome sequence of Phaeocystidibacter marisrubri JCM30614 (type strain).</title>
        <authorList>
            <person name="Bowman J.P."/>
        </authorList>
    </citation>
    <scope>NUCLEOTIDE SEQUENCE [LARGE SCALE GENOMIC DNA]</scope>
    <source>
        <strain evidence="2 3">JCM 30614</strain>
    </source>
</reference>
<dbReference type="OrthoDB" id="762068at2"/>
<evidence type="ECO:0000313" key="2">
    <source>
        <dbReference type="EMBL" id="KAB2816293.1"/>
    </source>
</evidence>
<sequence length="140" mass="16255">MSAYPDVKSRLQLCMTCQLREFDKVEGVRCSISHAKPTFTDSCPDFRPQEIQADFTVRHLRKIQEERNADRRRDPIFFGPRNFLMNFVQRNSKRALLYMLVFCLVWIAFSISYETAIPWVAVIGAICFGIALLLSVLFPD</sequence>
<dbReference type="Proteomes" id="UP000484164">
    <property type="component" value="Unassembled WGS sequence"/>
</dbReference>
<keyword evidence="1" id="KW-1133">Transmembrane helix</keyword>
<dbReference type="EMBL" id="WBVQ01000002">
    <property type="protein sequence ID" value="KAB2816293.1"/>
    <property type="molecule type" value="Genomic_DNA"/>
</dbReference>
<gene>
    <name evidence="2" type="ORF">F8C82_11450</name>
</gene>
<feature type="transmembrane region" description="Helical" evidence="1">
    <location>
        <begin position="95"/>
        <end position="113"/>
    </location>
</feature>
<keyword evidence="1" id="KW-0472">Membrane</keyword>
<protein>
    <submittedName>
        <fullName evidence="2">Uncharacterized protein</fullName>
    </submittedName>
</protein>
<proteinExistence type="predicted"/>
<evidence type="ECO:0000256" key="1">
    <source>
        <dbReference type="SAM" id="Phobius"/>
    </source>
</evidence>
<keyword evidence="3" id="KW-1185">Reference proteome</keyword>
<accession>A0A6L3ZEP9</accession>
<comment type="caution">
    <text evidence="2">The sequence shown here is derived from an EMBL/GenBank/DDBJ whole genome shotgun (WGS) entry which is preliminary data.</text>
</comment>
<feature type="transmembrane region" description="Helical" evidence="1">
    <location>
        <begin position="119"/>
        <end position="138"/>
    </location>
</feature>
<evidence type="ECO:0000313" key="3">
    <source>
        <dbReference type="Proteomes" id="UP000484164"/>
    </source>
</evidence>
<organism evidence="2 3">
    <name type="scientific">Phaeocystidibacter marisrubri</name>
    <dbReference type="NCBI Taxonomy" id="1577780"/>
    <lineage>
        <taxon>Bacteria</taxon>
        <taxon>Pseudomonadati</taxon>
        <taxon>Bacteroidota</taxon>
        <taxon>Flavobacteriia</taxon>
        <taxon>Flavobacteriales</taxon>
        <taxon>Phaeocystidibacteraceae</taxon>
        <taxon>Phaeocystidibacter</taxon>
    </lineage>
</organism>